<keyword evidence="2" id="KW-0547">Nucleotide-binding</keyword>
<organism evidence="8 9">
    <name type="scientific">Nonomuraea soli</name>
    <dbReference type="NCBI Taxonomy" id="1032476"/>
    <lineage>
        <taxon>Bacteria</taxon>
        <taxon>Bacillati</taxon>
        <taxon>Actinomycetota</taxon>
        <taxon>Actinomycetes</taxon>
        <taxon>Streptosporangiales</taxon>
        <taxon>Streptosporangiaceae</taxon>
        <taxon>Nonomuraea</taxon>
    </lineage>
</organism>
<dbReference type="SMART" id="SM00220">
    <property type="entry name" value="S_TKc"/>
    <property type="match status" value="1"/>
</dbReference>
<evidence type="ECO:0000259" key="7">
    <source>
        <dbReference type="PROSITE" id="PS50965"/>
    </source>
</evidence>
<gene>
    <name evidence="8" type="ORF">HNR30_003601</name>
</gene>
<dbReference type="InterPro" id="IPR011009">
    <property type="entry name" value="Kinase-like_dom_sf"/>
</dbReference>
<dbReference type="PANTHER" id="PTHR43289">
    <property type="entry name" value="MITOGEN-ACTIVATED PROTEIN KINASE KINASE KINASE 20-RELATED"/>
    <property type="match status" value="1"/>
</dbReference>
<evidence type="ECO:0000256" key="5">
    <source>
        <dbReference type="SAM" id="MobiDB-lite"/>
    </source>
</evidence>
<evidence type="ECO:0008006" key="10">
    <source>
        <dbReference type="Google" id="ProtNLM"/>
    </source>
</evidence>
<feature type="domain" description="NERD" evidence="7">
    <location>
        <begin position="10"/>
        <end position="121"/>
    </location>
</feature>
<dbReference type="PANTHER" id="PTHR43289:SF33">
    <property type="entry name" value="SERINE_THREONINE KINASE 31"/>
    <property type="match status" value="1"/>
</dbReference>
<reference evidence="8 9" key="1">
    <citation type="submission" date="2020-07" db="EMBL/GenBank/DDBJ databases">
        <title>Genomic Encyclopedia of Type Strains, Phase IV (KMG-IV): sequencing the most valuable type-strain genomes for metagenomic binning, comparative biology and taxonomic classification.</title>
        <authorList>
            <person name="Goeker M."/>
        </authorList>
    </citation>
    <scope>NUCLEOTIDE SEQUENCE [LARGE SCALE GENOMIC DNA]</scope>
    <source>
        <strain evidence="8 9">DSM 45533</strain>
    </source>
</reference>
<dbReference type="Pfam" id="PF08378">
    <property type="entry name" value="NERD"/>
    <property type="match status" value="1"/>
</dbReference>
<dbReference type="RefSeq" id="WP_181610962.1">
    <property type="nucleotide sequence ID" value="NZ_BAABAM010000002.1"/>
</dbReference>
<dbReference type="InterPro" id="IPR011528">
    <property type="entry name" value="NERD"/>
</dbReference>
<name>A0A7W0CJF3_9ACTN</name>
<protein>
    <recommendedName>
        <fullName evidence="10">Protein kinase</fullName>
    </recommendedName>
</protein>
<comment type="caution">
    <text evidence="8">The sequence shown here is derived from an EMBL/GenBank/DDBJ whole genome shotgun (WGS) entry which is preliminary data.</text>
</comment>
<keyword evidence="9" id="KW-1185">Reference proteome</keyword>
<evidence type="ECO:0000313" key="9">
    <source>
        <dbReference type="Proteomes" id="UP000530928"/>
    </source>
</evidence>
<dbReference type="SUPFAM" id="SSF56112">
    <property type="entry name" value="Protein kinase-like (PK-like)"/>
    <property type="match status" value="1"/>
</dbReference>
<proteinExistence type="predicted"/>
<evidence type="ECO:0000256" key="4">
    <source>
        <dbReference type="ARBA" id="ARBA00022840"/>
    </source>
</evidence>
<dbReference type="Pfam" id="PF00069">
    <property type="entry name" value="Pkinase"/>
    <property type="match status" value="1"/>
</dbReference>
<dbReference type="PROSITE" id="PS50011">
    <property type="entry name" value="PROTEIN_KINASE_DOM"/>
    <property type="match status" value="1"/>
</dbReference>
<dbReference type="Gene3D" id="1.10.510.10">
    <property type="entry name" value="Transferase(Phosphotransferase) domain 1"/>
    <property type="match status" value="1"/>
</dbReference>
<dbReference type="Proteomes" id="UP000530928">
    <property type="component" value="Unassembled WGS sequence"/>
</dbReference>
<evidence type="ECO:0000256" key="3">
    <source>
        <dbReference type="ARBA" id="ARBA00022777"/>
    </source>
</evidence>
<evidence type="ECO:0000256" key="1">
    <source>
        <dbReference type="ARBA" id="ARBA00022679"/>
    </source>
</evidence>
<dbReference type="GO" id="GO:0004674">
    <property type="term" value="F:protein serine/threonine kinase activity"/>
    <property type="evidence" value="ECO:0007669"/>
    <property type="project" value="TreeGrafter"/>
</dbReference>
<keyword evidence="4" id="KW-0067">ATP-binding</keyword>
<sequence length="434" mass="47525">MAEIVGGGRPVNDAERRVIAHLRDHAPDDWLLLHNVEVPRGDDVFEVDLLVITGHSLVVIDVKGTRGRIEVAGPRWFPSRSPAYGSPAVKLRGTARAIKGLLVDKHRELERVYVDSLVVLTAPDAKLVDPDNRDTGHVSGLPGLIDTLGDVRRVRRGGTTDARSYRGAILDSLNAMVRRSTAAPRFGHWEVEEELGGDAKVTEYRAFNATLPGSQTVLLRVYQADPMADKATRAAELQRIANAYQSLAILPPHPNVVRPRDFFAIDDESRFVLVLDDVHGEALQLRRQVGQGVIREMLAGLVHAHAHGVIHRALTPASVLVTDDGHAMLTGFDYAKPGPRAYTVAHELGNVLDTQFVAPECQNRPDLMNAASDVYAAGVIAQRFLADPPEVVARMLDVSPARRPSAAQALAALDEPAAEPQPESSWWKRLFRRD</sequence>
<evidence type="ECO:0000259" key="6">
    <source>
        <dbReference type="PROSITE" id="PS50011"/>
    </source>
</evidence>
<keyword evidence="1" id="KW-0808">Transferase</keyword>
<dbReference type="InterPro" id="IPR000719">
    <property type="entry name" value="Prot_kinase_dom"/>
</dbReference>
<feature type="domain" description="Protein kinase" evidence="6">
    <location>
        <begin position="189"/>
        <end position="434"/>
    </location>
</feature>
<feature type="compositionally biased region" description="Low complexity" evidence="5">
    <location>
        <begin position="410"/>
        <end position="422"/>
    </location>
</feature>
<dbReference type="GO" id="GO:0005524">
    <property type="term" value="F:ATP binding"/>
    <property type="evidence" value="ECO:0007669"/>
    <property type="project" value="UniProtKB-KW"/>
</dbReference>
<dbReference type="EMBL" id="JACDUR010000003">
    <property type="protein sequence ID" value="MBA2892260.1"/>
    <property type="molecule type" value="Genomic_DNA"/>
</dbReference>
<accession>A0A7W0CJF3</accession>
<dbReference type="PROSITE" id="PS50965">
    <property type="entry name" value="NERD"/>
    <property type="match status" value="1"/>
</dbReference>
<evidence type="ECO:0000313" key="8">
    <source>
        <dbReference type="EMBL" id="MBA2892260.1"/>
    </source>
</evidence>
<dbReference type="AlphaFoldDB" id="A0A7W0CJF3"/>
<evidence type="ECO:0000256" key="2">
    <source>
        <dbReference type="ARBA" id="ARBA00022741"/>
    </source>
</evidence>
<feature type="region of interest" description="Disordered" evidence="5">
    <location>
        <begin position="410"/>
        <end position="434"/>
    </location>
</feature>
<keyword evidence="3" id="KW-0418">Kinase</keyword>